<name>A0ABT8VZT3_9GAMM</name>
<evidence type="ECO:0000259" key="14">
    <source>
        <dbReference type="PROSITE" id="PS51839"/>
    </source>
</evidence>
<dbReference type="InterPro" id="IPR006657">
    <property type="entry name" value="MoPterin_dinucl-bd_dom"/>
</dbReference>
<dbReference type="NCBIfam" id="TIGR01591">
    <property type="entry name" value="Fdh-alpha"/>
    <property type="match status" value="1"/>
</dbReference>
<dbReference type="Pfam" id="PF01568">
    <property type="entry name" value="Molydop_binding"/>
    <property type="match status" value="1"/>
</dbReference>
<evidence type="ECO:0000313" key="15">
    <source>
        <dbReference type="EMBL" id="MDO3721491.1"/>
    </source>
</evidence>
<dbReference type="Pfam" id="PF04879">
    <property type="entry name" value="Molybdop_Fe4S4"/>
    <property type="match status" value="1"/>
</dbReference>
<dbReference type="SMART" id="SM00926">
    <property type="entry name" value="Molybdop_Fe4S4"/>
    <property type="match status" value="1"/>
</dbReference>
<proteinExistence type="inferred from homology"/>
<feature type="domain" description="4Fe-4S Mo/W bis-MGD-type" evidence="13">
    <location>
        <begin position="246"/>
        <end position="302"/>
    </location>
</feature>
<evidence type="ECO:0000256" key="9">
    <source>
        <dbReference type="ARBA" id="ARBA00023014"/>
    </source>
</evidence>
<evidence type="ECO:0000313" key="16">
    <source>
        <dbReference type="Proteomes" id="UP001168640"/>
    </source>
</evidence>
<comment type="caution">
    <text evidence="15">The sequence shown here is derived from an EMBL/GenBank/DDBJ whole genome shotgun (WGS) entry which is preliminary data.</text>
</comment>
<dbReference type="InterPro" id="IPR017896">
    <property type="entry name" value="4Fe4S_Fe-S-bd"/>
</dbReference>
<dbReference type="InterPro" id="IPR017900">
    <property type="entry name" value="4Fe4S_Fe_S_CS"/>
</dbReference>
<dbReference type="Gene3D" id="3.30.70.20">
    <property type="match status" value="1"/>
</dbReference>
<dbReference type="InterPro" id="IPR009010">
    <property type="entry name" value="Asp_de-COase-like_dom_sf"/>
</dbReference>
<dbReference type="Gene3D" id="3.10.20.740">
    <property type="match status" value="1"/>
</dbReference>
<dbReference type="Pfam" id="PF13510">
    <property type="entry name" value="Fer2_4"/>
    <property type="match status" value="1"/>
</dbReference>
<dbReference type="CDD" id="cd00508">
    <property type="entry name" value="MopB_CT_Fdh-Nap-like"/>
    <property type="match status" value="1"/>
</dbReference>
<evidence type="ECO:0000259" key="11">
    <source>
        <dbReference type="PROSITE" id="PS51085"/>
    </source>
</evidence>
<accession>A0ABT8VZT3</accession>
<dbReference type="Gene3D" id="3.40.228.10">
    <property type="entry name" value="Dimethylsulfoxide Reductase, domain 2"/>
    <property type="match status" value="1"/>
</dbReference>
<organism evidence="15 16">
    <name type="scientific">Marinobacter suaedae</name>
    <dbReference type="NCBI Taxonomy" id="3057675"/>
    <lineage>
        <taxon>Bacteria</taxon>
        <taxon>Pseudomonadati</taxon>
        <taxon>Pseudomonadota</taxon>
        <taxon>Gammaproteobacteria</taxon>
        <taxon>Pseudomonadales</taxon>
        <taxon>Marinobacteraceae</taxon>
        <taxon>Marinobacter</taxon>
    </lineage>
</organism>
<gene>
    <name evidence="15" type="primary">fdhF</name>
    <name evidence="15" type="ORF">QVZ43_07125</name>
</gene>
<dbReference type="Pfam" id="PF10588">
    <property type="entry name" value="NADH-G_4Fe-4S_3"/>
    <property type="match status" value="1"/>
</dbReference>
<evidence type="ECO:0000256" key="4">
    <source>
        <dbReference type="ARBA" id="ARBA00022714"/>
    </source>
</evidence>
<dbReference type="Pfam" id="PF00384">
    <property type="entry name" value="Molybdopterin"/>
    <property type="match status" value="1"/>
</dbReference>
<dbReference type="PROSITE" id="PS51669">
    <property type="entry name" value="4FE4S_MOW_BIS_MGD"/>
    <property type="match status" value="1"/>
</dbReference>
<dbReference type="InterPro" id="IPR006478">
    <property type="entry name" value="Formate_DH_asu"/>
</dbReference>
<dbReference type="Proteomes" id="UP001168640">
    <property type="component" value="Unassembled WGS sequence"/>
</dbReference>
<evidence type="ECO:0000256" key="10">
    <source>
        <dbReference type="SAM" id="MobiDB-lite"/>
    </source>
</evidence>
<dbReference type="PANTHER" id="PTHR43105">
    <property type="entry name" value="RESPIRATORY NITRATE REDUCTASE"/>
    <property type="match status" value="1"/>
</dbReference>
<dbReference type="PANTHER" id="PTHR43105:SF14">
    <property type="entry name" value="FORMATE DEHYDROGENASE H"/>
    <property type="match status" value="1"/>
</dbReference>
<dbReference type="InterPro" id="IPR041924">
    <property type="entry name" value="Formate_Dh-H_N"/>
</dbReference>
<keyword evidence="9" id="KW-0411">Iron-sulfur</keyword>
<dbReference type="InterPro" id="IPR019574">
    <property type="entry name" value="NADH_UbQ_OxRdtase_Gsu_4Fe4S-bd"/>
</dbReference>
<dbReference type="PROSITE" id="PS51839">
    <property type="entry name" value="4FE4S_HC3"/>
    <property type="match status" value="1"/>
</dbReference>
<evidence type="ECO:0000256" key="7">
    <source>
        <dbReference type="ARBA" id="ARBA00023002"/>
    </source>
</evidence>
<dbReference type="InterPro" id="IPR006656">
    <property type="entry name" value="Mopterin_OxRdtase"/>
</dbReference>
<evidence type="ECO:0000256" key="5">
    <source>
        <dbReference type="ARBA" id="ARBA00022723"/>
    </source>
</evidence>
<dbReference type="Gene3D" id="2.20.25.90">
    <property type="entry name" value="ADC-like domains"/>
    <property type="match status" value="1"/>
</dbReference>
<keyword evidence="8" id="KW-0408">Iron</keyword>
<dbReference type="PROSITE" id="PS51379">
    <property type="entry name" value="4FE4S_FER_2"/>
    <property type="match status" value="2"/>
</dbReference>
<evidence type="ECO:0000256" key="3">
    <source>
        <dbReference type="ARBA" id="ARBA00022485"/>
    </source>
</evidence>
<feature type="region of interest" description="Disordered" evidence="10">
    <location>
        <begin position="1"/>
        <end position="23"/>
    </location>
</feature>
<feature type="domain" description="4Fe-4S ferredoxin-type" evidence="12">
    <location>
        <begin position="211"/>
        <end position="239"/>
    </location>
</feature>
<evidence type="ECO:0000256" key="6">
    <source>
        <dbReference type="ARBA" id="ARBA00022737"/>
    </source>
</evidence>
<dbReference type="SUPFAM" id="SSF54862">
    <property type="entry name" value="4Fe-4S ferredoxins"/>
    <property type="match status" value="1"/>
</dbReference>
<dbReference type="SUPFAM" id="SSF50692">
    <property type="entry name" value="ADC-like"/>
    <property type="match status" value="1"/>
</dbReference>
<feature type="domain" description="4Fe-4S His(Cys)3-ligated-type" evidence="14">
    <location>
        <begin position="105"/>
        <end position="144"/>
    </location>
</feature>
<dbReference type="PIRSF" id="PIRSF036643">
    <property type="entry name" value="FDH_alpha"/>
    <property type="match status" value="1"/>
</dbReference>
<dbReference type="InterPro" id="IPR050123">
    <property type="entry name" value="Prok_molybdopt-oxidoreductase"/>
</dbReference>
<evidence type="ECO:0000256" key="8">
    <source>
        <dbReference type="ARBA" id="ARBA00023004"/>
    </source>
</evidence>
<sequence>MLQYYEPDQRHLDPDLDYGTPPSTSETLVELTIDGKAIRVPEGTSVLRAAAMVGINIPKLCASDNLEAFGSCRLCAVQVEGRRGYPAACTTPVADGMAVTTQNDRLARLRRNVMELYISDHPLDCLTCPANGNCELQDMAGVVGLREVRYGFSGENHLDAETDASNPYFSFDPSKCIVCSRCVRACEEVQGTFALTIDGRGFESKVSAGQNEPFMDSECVSCGACVQACPTSTLMEKSVIESGQPEHSVVTTCAYCGVGCSFKAEMQGDKLVRMVPYKGGDANHGHACVKGRFAFGYATHKDRIREPMIRDAINDPWRTVSWDEAIEFAARRLRATQDKYGRESIGGITSSRCTNEETYLVQKLIRAAFGNNNTDTCARVCHSPTGYGLKTTIGESAGTQTFDSVMKSDAMIVVGANPTDAHPVFASQMRRRLRQGAKLIVIDPRRIDLLHTPHGGEAIHLPLRPGTNVAMINALGHVVVSEGLEDHDFIDNRCDPEAYREWREFIAEERNSPEAMEVVTGVPAALVRQAARLFAEAGNGAIYYGLGVTEHSQGSTMVMGIANLAMATGNLGREGVGVNPLRGQNNVQGSCDMGSFPHEFPGYQHVGDAAVRQHFEAEWGVTLDDEPGLRIPNMFDAAVAGHFKGLYVQGEDVAQSDPNIQHVEAALTSLDCLIVQDIFLNETAKYAHVLLPGSTFLEKNGTFTNAERRINRVRRVMPPIAGLEDWEVTMALSNAMGYPMNYSHPSDIMDEIARLTPSFAGVSYDKLDRLGSIQWPCNDAHPEGTPTMHVQDFPIGKGHFAVTEYVASNEKTTRKYPLVLTTGRILTQYNVGAQTRRTNNSKWHPEDVLEIHPSDAELRGVREGDWVGITSRVGQTVVRARISERMLPGVVYTTFHHPETGANVITTENSDWATNCPEYKVTAVQVEKVSQPSAWQRHFEQFDERQHQLLKTASPDPEATDAPALK</sequence>
<evidence type="ECO:0000259" key="12">
    <source>
        <dbReference type="PROSITE" id="PS51379"/>
    </source>
</evidence>
<dbReference type="SUPFAM" id="SSF53706">
    <property type="entry name" value="Formate dehydrogenase/DMSO reductase, domains 1-3"/>
    <property type="match status" value="1"/>
</dbReference>
<dbReference type="PROSITE" id="PS00198">
    <property type="entry name" value="4FE4S_FER_1"/>
    <property type="match status" value="1"/>
</dbReference>
<evidence type="ECO:0000256" key="1">
    <source>
        <dbReference type="ARBA" id="ARBA00005404"/>
    </source>
</evidence>
<dbReference type="InterPro" id="IPR001041">
    <property type="entry name" value="2Fe-2S_ferredoxin-type"/>
</dbReference>
<reference evidence="15" key="1">
    <citation type="submission" date="2023-07" db="EMBL/GenBank/DDBJ databases">
        <title>Marinobacter sp. chi1 genome sequencing and assembly.</title>
        <authorList>
            <person name="Park S."/>
        </authorList>
    </citation>
    <scope>NUCLEOTIDE SEQUENCE</scope>
    <source>
        <strain evidence="15">Chi1</strain>
    </source>
</reference>
<evidence type="ECO:0000256" key="2">
    <source>
        <dbReference type="ARBA" id="ARBA00007023"/>
    </source>
</evidence>
<keyword evidence="3" id="KW-0004">4Fe-4S</keyword>
<feature type="domain" description="2Fe-2S ferredoxin-type" evidence="11">
    <location>
        <begin position="27"/>
        <end position="105"/>
    </location>
</feature>
<dbReference type="EMBL" id="JAUMIS010000001">
    <property type="protein sequence ID" value="MDO3721491.1"/>
    <property type="molecule type" value="Genomic_DNA"/>
</dbReference>
<dbReference type="RefSeq" id="WP_223795180.1">
    <property type="nucleotide sequence ID" value="NZ_JAUMIS010000001.1"/>
</dbReference>
<comment type="similarity">
    <text evidence="1">Belongs to the complex I 75 kDa subunit family.</text>
</comment>
<comment type="similarity">
    <text evidence="2">In the C-terminal section; belongs to the prokaryotic molybdopterin-containing oxidoreductase family.</text>
</comment>
<keyword evidence="5" id="KW-0479">Metal-binding</keyword>
<protein>
    <submittedName>
        <fullName evidence="15">Formate dehydrogenase subunit alpha</fullName>
        <ecNumber evidence="15">1.17.1.9</ecNumber>
    </submittedName>
</protein>
<dbReference type="InterPro" id="IPR006963">
    <property type="entry name" value="Mopterin_OxRdtase_4Fe-4S_dom"/>
</dbReference>
<dbReference type="PROSITE" id="PS51085">
    <property type="entry name" value="2FE2S_FER_2"/>
    <property type="match status" value="1"/>
</dbReference>
<dbReference type="SUPFAM" id="SSF54292">
    <property type="entry name" value="2Fe-2S ferredoxin-like"/>
    <property type="match status" value="1"/>
</dbReference>
<dbReference type="Gene3D" id="2.40.40.20">
    <property type="match status" value="1"/>
</dbReference>
<keyword evidence="7 15" id="KW-0560">Oxidoreductase</keyword>
<dbReference type="InterPro" id="IPR036010">
    <property type="entry name" value="2Fe-2S_ferredoxin-like_sf"/>
</dbReference>
<dbReference type="GO" id="GO:0008863">
    <property type="term" value="F:formate dehydrogenase (NAD+) activity"/>
    <property type="evidence" value="ECO:0007669"/>
    <property type="project" value="UniProtKB-EC"/>
</dbReference>
<feature type="domain" description="4Fe-4S ferredoxin-type" evidence="12">
    <location>
        <begin position="167"/>
        <end position="198"/>
    </location>
</feature>
<evidence type="ECO:0000259" key="13">
    <source>
        <dbReference type="PROSITE" id="PS51669"/>
    </source>
</evidence>
<keyword evidence="6" id="KW-0677">Repeat</keyword>
<dbReference type="EC" id="1.17.1.9" evidence="15"/>
<dbReference type="Gene3D" id="3.40.50.740">
    <property type="match status" value="1"/>
</dbReference>
<dbReference type="CDD" id="cd02753">
    <property type="entry name" value="MopB_Formate-Dh-H"/>
    <property type="match status" value="1"/>
</dbReference>
<keyword evidence="16" id="KW-1185">Reference proteome</keyword>
<dbReference type="Pfam" id="PF12838">
    <property type="entry name" value="Fer4_7"/>
    <property type="match status" value="1"/>
</dbReference>
<keyword evidence="4" id="KW-0001">2Fe-2S</keyword>
<dbReference type="SMART" id="SM00929">
    <property type="entry name" value="NADH-G_4Fe-4S_3"/>
    <property type="match status" value="1"/>
</dbReference>
<dbReference type="CDD" id="cd00207">
    <property type="entry name" value="fer2"/>
    <property type="match status" value="1"/>
</dbReference>